<comment type="similarity">
    <text evidence="2">Belongs to the NUF2 family.</text>
</comment>
<evidence type="ECO:0000256" key="5">
    <source>
        <dbReference type="ARBA" id="ARBA00022776"/>
    </source>
</evidence>
<evidence type="ECO:0000313" key="12">
    <source>
        <dbReference type="Proteomes" id="UP001229421"/>
    </source>
</evidence>
<dbReference type="PANTHER" id="PTHR48441">
    <property type="match status" value="1"/>
</dbReference>
<keyword evidence="8" id="KW-0137">Centromere</keyword>
<dbReference type="Gene3D" id="1.10.418.60">
    <property type="entry name" value="Ncd80 complex, Nuf2 subunit"/>
    <property type="match status" value="1"/>
</dbReference>
<evidence type="ECO:0000256" key="6">
    <source>
        <dbReference type="ARBA" id="ARBA00023054"/>
    </source>
</evidence>
<evidence type="ECO:0000256" key="4">
    <source>
        <dbReference type="ARBA" id="ARBA00022618"/>
    </source>
</evidence>
<dbReference type="PANTHER" id="PTHR48441:SF1">
    <property type="entry name" value="NT-3"/>
    <property type="match status" value="1"/>
</dbReference>
<evidence type="ECO:0000256" key="1">
    <source>
        <dbReference type="ARBA" id="ARBA00004584"/>
    </source>
</evidence>
<dbReference type="AlphaFoldDB" id="A0AAD8K3L1"/>
<feature type="coiled-coil region" evidence="9">
    <location>
        <begin position="246"/>
        <end position="360"/>
    </location>
</feature>
<keyword evidence="12" id="KW-1185">Reference proteome</keyword>
<sequence>MSKFEYPRLPRREIIGVLADSQIASISEADLINPTPDFVYNLYTQILIHLGWIQEDNGLVEFADLEQLDNPDLHVDSVRIMTLFNKIRELIASLDCPRNFTLKDLIKPEPDRSDLFLSAILNFSLHRDTRMTLIRPVVEELTVADEQRQELEARILKLNEEISEFNESREREMPHVQEVDNKIKELRQVISGLNNHQMSLKATYRKKKDAIKEMDEKISSAEFALVQSAQENASLRSKIVQSPVKLQRALEERKAALVDAKKAERAATQSFHEKTAILEVYTKASKKMNKHLKLMQALQDQVNSAKQVEKDVKILKAKNSDDGVLDKSLEAKLFEHQGRADQLEELLKQLEKERDLKCDEASKELNNVRSQVEYNSRGLEQRQREVEALVAEGAAINEKINIEKDSAAAKQQMLLLKSDEITKEFFKYSNATGQLLSRIEAGASEGPFEPQHS</sequence>
<comment type="caution">
    <text evidence="11">The sequence shown here is derived from an EMBL/GenBank/DDBJ whole genome shotgun (WGS) entry which is preliminary data.</text>
</comment>
<dbReference type="EMBL" id="JAUHHV010000008">
    <property type="protein sequence ID" value="KAK1414653.1"/>
    <property type="molecule type" value="Genomic_DNA"/>
</dbReference>
<protein>
    <recommendedName>
        <fullName evidence="10">Kinetochore protein Nuf2 N-terminal domain-containing protein</fullName>
    </recommendedName>
</protein>
<evidence type="ECO:0000256" key="9">
    <source>
        <dbReference type="SAM" id="Coils"/>
    </source>
</evidence>
<evidence type="ECO:0000256" key="8">
    <source>
        <dbReference type="ARBA" id="ARBA00023328"/>
    </source>
</evidence>
<keyword evidence="6 9" id="KW-0175">Coiled coil</keyword>
<proteinExistence type="inferred from homology"/>
<dbReference type="InterPro" id="IPR038275">
    <property type="entry name" value="Nuf2_N_sf"/>
</dbReference>
<reference evidence="11" key="1">
    <citation type="journal article" date="2023" name="bioRxiv">
        <title>Improved chromosome-level genome assembly for marigold (Tagetes erecta).</title>
        <authorList>
            <person name="Jiang F."/>
            <person name="Yuan L."/>
            <person name="Wang S."/>
            <person name="Wang H."/>
            <person name="Xu D."/>
            <person name="Wang A."/>
            <person name="Fan W."/>
        </authorList>
    </citation>
    <scope>NUCLEOTIDE SEQUENCE</scope>
    <source>
        <strain evidence="11">WSJ</strain>
        <tissue evidence="11">Leaf</tissue>
    </source>
</reference>
<dbReference type="GO" id="GO:0031262">
    <property type="term" value="C:Ndc80 complex"/>
    <property type="evidence" value="ECO:0007669"/>
    <property type="project" value="InterPro"/>
</dbReference>
<gene>
    <name evidence="11" type="ORF">QVD17_30402</name>
</gene>
<dbReference type="Pfam" id="PF03800">
    <property type="entry name" value="Nuf2"/>
    <property type="match status" value="1"/>
</dbReference>
<dbReference type="InterPro" id="IPR005549">
    <property type="entry name" value="Kinetochore_Nuf2_N"/>
</dbReference>
<organism evidence="11 12">
    <name type="scientific">Tagetes erecta</name>
    <name type="common">African marigold</name>
    <dbReference type="NCBI Taxonomy" id="13708"/>
    <lineage>
        <taxon>Eukaryota</taxon>
        <taxon>Viridiplantae</taxon>
        <taxon>Streptophyta</taxon>
        <taxon>Embryophyta</taxon>
        <taxon>Tracheophyta</taxon>
        <taxon>Spermatophyta</taxon>
        <taxon>Magnoliopsida</taxon>
        <taxon>eudicotyledons</taxon>
        <taxon>Gunneridae</taxon>
        <taxon>Pentapetalae</taxon>
        <taxon>asterids</taxon>
        <taxon>campanulids</taxon>
        <taxon>Asterales</taxon>
        <taxon>Asteraceae</taxon>
        <taxon>Asteroideae</taxon>
        <taxon>Heliantheae alliance</taxon>
        <taxon>Tageteae</taxon>
        <taxon>Tagetes</taxon>
    </lineage>
</organism>
<accession>A0AAD8K3L1</accession>
<comment type="subcellular location">
    <subcellularLocation>
        <location evidence="1">Chromosome</location>
        <location evidence="1">Centromere</location>
    </subcellularLocation>
</comment>
<keyword evidence="3" id="KW-0158">Chromosome</keyword>
<evidence type="ECO:0000256" key="2">
    <source>
        <dbReference type="ARBA" id="ARBA00005498"/>
    </source>
</evidence>
<feature type="coiled-coil region" evidence="9">
    <location>
        <begin position="141"/>
        <end position="196"/>
    </location>
</feature>
<dbReference type="Proteomes" id="UP001229421">
    <property type="component" value="Unassembled WGS sequence"/>
</dbReference>
<evidence type="ECO:0000256" key="3">
    <source>
        <dbReference type="ARBA" id="ARBA00022454"/>
    </source>
</evidence>
<evidence type="ECO:0000256" key="7">
    <source>
        <dbReference type="ARBA" id="ARBA00023306"/>
    </source>
</evidence>
<name>A0AAD8K3L1_TARER</name>
<evidence type="ECO:0000313" key="11">
    <source>
        <dbReference type="EMBL" id="KAK1414653.1"/>
    </source>
</evidence>
<feature type="domain" description="Kinetochore protein Nuf2 N-terminal" evidence="10">
    <location>
        <begin position="4"/>
        <end position="141"/>
    </location>
</feature>
<keyword evidence="4" id="KW-0132">Cell division</keyword>
<keyword evidence="7" id="KW-0131">Cell cycle</keyword>
<keyword evidence="5" id="KW-0498">Mitosis</keyword>
<dbReference type="GO" id="GO:0051301">
    <property type="term" value="P:cell division"/>
    <property type="evidence" value="ECO:0007669"/>
    <property type="project" value="UniProtKB-KW"/>
</dbReference>
<evidence type="ECO:0000259" key="10">
    <source>
        <dbReference type="Pfam" id="PF03800"/>
    </source>
</evidence>